<proteinExistence type="predicted"/>
<dbReference type="EMBL" id="OUUY01000119">
    <property type="protein sequence ID" value="SPQ01785.1"/>
    <property type="molecule type" value="Genomic_DNA"/>
</dbReference>
<dbReference type="PANTHER" id="PTHR40547:SF1">
    <property type="entry name" value="SLL0298 PROTEIN"/>
    <property type="match status" value="1"/>
</dbReference>
<feature type="transmembrane region" description="Helical" evidence="1">
    <location>
        <begin position="55"/>
        <end position="81"/>
    </location>
</feature>
<dbReference type="Pfam" id="PF09835">
    <property type="entry name" value="DUF2062"/>
    <property type="match status" value="1"/>
</dbReference>
<evidence type="ECO:0000313" key="4">
    <source>
        <dbReference type="Proteomes" id="UP000245125"/>
    </source>
</evidence>
<keyword evidence="1" id="KW-1133">Transmembrane helix</keyword>
<reference evidence="4" key="1">
    <citation type="submission" date="2018-03" db="EMBL/GenBank/DDBJ databases">
        <authorList>
            <person name="Zecchin S."/>
        </authorList>
    </citation>
    <scope>NUCLEOTIDE SEQUENCE [LARGE SCALE GENOMIC DNA]</scope>
</reference>
<evidence type="ECO:0000259" key="2">
    <source>
        <dbReference type="Pfam" id="PF09835"/>
    </source>
</evidence>
<dbReference type="PANTHER" id="PTHR40547">
    <property type="entry name" value="SLL0298 PROTEIN"/>
    <property type="match status" value="1"/>
</dbReference>
<sequence>MHFKDRLREVLSVNEPPRKVAMAFAVGVFVGMSPLLGLHTVLGILLAWQLKLNKLVTLIGVYVTNPWTIVPIYTFGTWFGARVLGMSHIMPTVDWRHITCKMLFNEFRHLLIPFIVGSTLLGVVSAVAGYILIYRAVIHSRG</sequence>
<keyword evidence="1" id="KW-0472">Membrane</keyword>
<feature type="transmembrane region" description="Helical" evidence="1">
    <location>
        <begin position="111"/>
        <end position="133"/>
    </location>
</feature>
<keyword evidence="1" id="KW-0812">Transmembrane</keyword>
<name>A0A2U3QK83_9BACT</name>
<feature type="domain" description="DUF2062" evidence="2">
    <location>
        <begin position="3"/>
        <end position="138"/>
    </location>
</feature>
<dbReference type="AlphaFoldDB" id="A0A2U3QK83"/>
<evidence type="ECO:0000313" key="3">
    <source>
        <dbReference type="EMBL" id="SPQ01785.1"/>
    </source>
</evidence>
<gene>
    <name evidence="3" type="ORF">NBG4_70048</name>
</gene>
<feature type="transmembrane region" description="Helical" evidence="1">
    <location>
        <begin position="20"/>
        <end position="48"/>
    </location>
</feature>
<dbReference type="Proteomes" id="UP000245125">
    <property type="component" value="Unassembled WGS sequence"/>
</dbReference>
<keyword evidence="4" id="KW-1185">Reference proteome</keyword>
<protein>
    <recommendedName>
        <fullName evidence="2">DUF2062 domain-containing protein</fullName>
    </recommendedName>
</protein>
<dbReference type="InterPro" id="IPR018639">
    <property type="entry name" value="DUF2062"/>
</dbReference>
<accession>A0A2U3QK83</accession>
<organism evidence="3 4">
    <name type="scientific">Candidatus Sulfobium mesophilum</name>
    <dbReference type="NCBI Taxonomy" id="2016548"/>
    <lineage>
        <taxon>Bacteria</taxon>
        <taxon>Pseudomonadati</taxon>
        <taxon>Nitrospirota</taxon>
        <taxon>Nitrospiria</taxon>
        <taxon>Nitrospirales</taxon>
        <taxon>Nitrospiraceae</taxon>
        <taxon>Candidatus Sulfobium</taxon>
    </lineage>
</organism>
<evidence type="ECO:0000256" key="1">
    <source>
        <dbReference type="SAM" id="Phobius"/>
    </source>
</evidence>